<proteinExistence type="predicted"/>
<dbReference type="SUPFAM" id="SSF54427">
    <property type="entry name" value="NTF2-like"/>
    <property type="match status" value="1"/>
</dbReference>
<organism evidence="1">
    <name type="scientific">uncultured Rubrobacteraceae bacterium</name>
    <dbReference type="NCBI Taxonomy" id="349277"/>
    <lineage>
        <taxon>Bacteria</taxon>
        <taxon>Bacillati</taxon>
        <taxon>Actinomycetota</taxon>
        <taxon>Rubrobacteria</taxon>
        <taxon>Rubrobacterales</taxon>
        <taxon>Rubrobacteraceae</taxon>
        <taxon>environmental samples</taxon>
    </lineage>
</organism>
<dbReference type="Gene3D" id="3.10.450.50">
    <property type="match status" value="1"/>
</dbReference>
<dbReference type="InterPro" id="IPR032710">
    <property type="entry name" value="NTF2-like_dom_sf"/>
</dbReference>
<dbReference type="AlphaFoldDB" id="A0A6J4U136"/>
<dbReference type="PANTHER" id="PTHR38436:SF1">
    <property type="entry name" value="ESTER CYCLASE"/>
    <property type="match status" value="1"/>
</dbReference>
<accession>A0A6J4U136</accession>
<sequence length="149" mass="16681">MPRAEHESIVGRWFDDLFTWGDLDAVDDLVAPGLVAHGQGGSEAVHGREAFREWLRWYTSAFTEREWVVHDIISEGEKVVARNSGWATYRGGLLGIPSEGQRVLETGVLILRVEDGLVQEVWSEMSDLQLVTQLGAFRTERDEADESGP</sequence>
<name>A0A6J4U136_9ACTN</name>
<protein>
    <recommendedName>
        <fullName evidence="2">Ester cyclase</fullName>
    </recommendedName>
</protein>
<evidence type="ECO:0000313" key="1">
    <source>
        <dbReference type="EMBL" id="CAA9537563.1"/>
    </source>
</evidence>
<reference evidence="1" key="1">
    <citation type="submission" date="2020-02" db="EMBL/GenBank/DDBJ databases">
        <authorList>
            <person name="Meier V. D."/>
        </authorList>
    </citation>
    <scope>NUCLEOTIDE SEQUENCE</scope>
    <source>
        <strain evidence="1">AVDCRST_MAG05</strain>
    </source>
</reference>
<dbReference type="Pfam" id="PF07366">
    <property type="entry name" value="SnoaL"/>
    <property type="match status" value="1"/>
</dbReference>
<dbReference type="GO" id="GO:0030638">
    <property type="term" value="P:polyketide metabolic process"/>
    <property type="evidence" value="ECO:0007669"/>
    <property type="project" value="InterPro"/>
</dbReference>
<dbReference type="InterPro" id="IPR009959">
    <property type="entry name" value="Cyclase_SnoaL-like"/>
</dbReference>
<dbReference type="EMBL" id="CADCVM010000534">
    <property type="protein sequence ID" value="CAA9537563.1"/>
    <property type="molecule type" value="Genomic_DNA"/>
</dbReference>
<evidence type="ECO:0008006" key="2">
    <source>
        <dbReference type="Google" id="ProtNLM"/>
    </source>
</evidence>
<dbReference type="PANTHER" id="PTHR38436">
    <property type="entry name" value="POLYKETIDE CYCLASE SNOAL-LIKE DOMAIN"/>
    <property type="match status" value="1"/>
</dbReference>
<gene>
    <name evidence="1" type="ORF">AVDCRST_MAG05-5039</name>
</gene>